<gene>
    <name evidence="2" type="ORF">G2W53_041799</name>
</gene>
<feature type="compositionally biased region" description="Basic and acidic residues" evidence="1">
    <location>
        <begin position="40"/>
        <end position="51"/>
    </location>
</feature>
<evidence type="ECO:0000313" key="3">
    <source>
        <dbReference type="Proteomes" id="UP000634136"/>
    </source>
</evidence>
<keyword evidence="3" id="KW-1185">Reference proteome</keyword>
<evidence type="ECO:0000313" key="2">
    <source>
        <dbReference type="EMBL" id="KAF7802688.1"/>
    </source>
</evidence>
<dbReference type="Proteomes" id="UP000634136">
    <property type="component" value="Unassembled WGS sequence"/>
</dbReference>
<organism evidence="2 3">
    <name type="scientific">Senna tora</name>
    <dbReference type="NCBI Taxonomy" id="362788"/>
    <lineage>
        <taxon>Eukaryota</taxon>
        <taxon>Viridiplantae</taxon>
        <taxon>Streptophyta</taxon>
        <taxon>Embryophyta</taxon>
        <taxon>Tracheophyta</taxon>
        <taxon>Spermatophyta</taxon>
        <taxon>Magnoliopsida</taxon>
        <taxon>eudicotyledons</taxon>
        <taxon>Gunneridae</taxon>
        <taxon>Pentapetalae</taxon>
        <taxon>rosids</taxon>
        <taxon>fabids</taxon>
        <taxon>Fabales</taxon>
        <taxon>Fabaceae</taxon>
        <taxon>Caesalpinioideae</taxon>
        <taxon>Cassia clade</taxon>
        <taxon>Senna</taxon>
    </lineage>
</organism>
<dbReference type="AlphaFoldDB" id="A0A834SFD5"/>
<name>A0A834SFD5_9FABA</name>
<reference evidence="2" key="1">
    <citation type="submission" date="2020-09" db="EMBL/GenBank/DDBJ databases">
        <title>Genome-Enabled Discovery of Anthraquinone Biosynthesis in Senna tora.</title>
        <authorList>
            <person name="Kang S.-H."/>
            <person name="Pandey R.P."/>
            <person name="Lee C.-M."/>
            <person name="Sim J.-S."/>
            <person name="Jeong J.-T."/>
            <person name="Choi B.-S."/>
            <person name="Jung M."/>
            <person name="Ginzburg D."/>
            <person name="Zhao K."/>
            <person name="Won S.Y."/>
            <person name="Oh T.-J."/>
            <person name="Yu Y."/>
            <person name="Kim N.-H."/>
            <person name="Lee O.R."/>
            <person name="Lee T.-H."/>
            <person name="Bashyal P."/>
            <person name="Kim T.-S."/>
            <person name="Lee W.-H."/>
            <person name="Kawkins C."/>
            <person name="Kim C.-K."/>
            <person name="Kim J.S."/>
            <person name="Ahn B.O."/>
            <person name="Rhee S.Y."/>
            <person name="Sohng J.K."/>
        </authorList>
    </citation>
    <scope>NUCLEOTIDE SEQUENCE</scope>
    <source>
        <tissue evidence="2">Leaf</tissue>
    </source>
</reference>
<proteinExistence type="predicted"/>
<comment type="caution">
    <text evidence="2">The sequence shown here is derived from an EMBL/GenBank/DDBJ whole genome shotgun (WGS) entry which is preliminary data.</text>
</comment>
<feature type="compositionally biased region" description="Basic residues" evidence="1">
    <location>
        <begin position="1"/>
        <end position="10"/>
    </location>
</feature>
<sequence length="86" mass="9972">MATITHRNRPNHSPPSQHRSVHRCTTVLSTVASSFRPPSRRREESNEEAQRSIHQGFDRGMWVFEFFLLVSGKLSEARYFLGDTIE</sequence>
<evidence type="ECO:0000256" key="1">
    <source>
        <dbReference type="SAM" id="MobiDB-lite"/>
    </source>
</evidence>
<protein>
    <submittedName>
        <fullName evidence="2">Uncharacterized protein</fullName>
    </submittedName>
</protein>
<accession>A0A834SFD5</accession>
<feature type="region of interest" description="Disordered" evidence="1">
    <location>
        <begin position="1"/>
        <end position="52"/>
    </location>
</feature>
<dbReference type="EMBL" id="JAAIUW010000013">
    <property type="protein sequence ID" value="KAF7802688.1"/>
    <property type="molecule type" value="Genomic_DNA"/>
</dbReference>